<sequence>MPCRGSRSGEHVTINLVNSDDEQKLGEDFSQVFNDPEELENFRKGVHSFQENRKNEVNTTANGQFFFLVAQPEEGQQSSTGWVGEDDLVLLSSQSYVASIGNLLQARIIKMQCLLQC</sequence>
<gene>
    <name evidence="1" type="ORF">E2562_017038</name>
</gene>
<dbReference type="AlphaFoldDB" id="A0A6G1F8Q0"/>
<comment type="caution">
    <text evidence="1">The sequence shown here is derived from an EMBL/GenBank/DDBJ whole genome shotgun (WGS) entry which is preliminary data.</text>
</comment>
<name>A0A6G1F8Q0_9ORYZ</name>
<reference evidence="1 2" key="1">
    <citation type="submission" date="2019-11" db="EMBL/GenBank/DDBJ databases">
        <title>Whole genome sequence of Oryza granulata.</title>
        <authorList>
            <person name="Li W."/>
        </authorList>
    </citation>
    <scope>NUCLEOTIDE SEQUENCE [LARGE SCALE GENOMIC DNA]</scope>
    <source>
        <strain evidence="2">cv. Menghai</strain>
        <tissue evidence="1">Leaf</tissue>
    </source>
</reference>
<evidence type="ECO:0000313" key="2">
    <source>
        <dbReference type="Proteomes" id="UP000479710"/>
    </source>
</evidence>
<proteinExistence type="predicted"/>
<dbReference type="Proteomes" id="UP000479710">
    <property type="component" value="Unassembled WGS sequence"/>
</dbReference>
<evidence type="ECO:0000313" key="1">
    <source>
        <dbReference type="EMBL" id="KAF0933241.1"/>
    </source>
</evidence>
<keyword evidence="2" id="KW-1185">Reference proteome</keyword>
<protein>
    <submittedName>
        <fullName evidence="1">Uncharacterized protein</fullName>
    </submittedName>
</protein>
<organism evidence="1 2">
    <name type="scientific">Oryza meyeriana var. granulata</name>
    <dbReference type="NCBI Taxonomy" id="110450"/>
    <lineage>
        <taxon>Eukaryota</taxon>
        <taxon>Viridiplantae</taxon>
        <taxon>Streptophyta</taxon>
        <taxon>Embryophyta</taxon>
        <taxon>Tracheophyta</taxon>
        <taxon>Spermatophyta</taxon>
        <taxon>Magnoliopsida</taxon>
        <taxon>Liliopsida</taxon>
        <taxon>Poales</taxon>
        <taxon>Poaceae</taxon>
        <taxon>BOP clade</taxon>
        <taxon>Oryzoideae</taxon>
        <taxon>Oryzeae</taxon>
        <taxon>Oryzinae</taxon>
        <taxon>Oryza</taxon>
        <taxon>Oryza meyeriana</taxon>
    </lineage>
</organism>
<accession>A0A6G1F8Q0</accession>
<dbReference type="EMBL" id="SPHZ02000001">
    <property type="protein sequence ID" value="KAF0933241.1"/>
    <property type="molecule type" value="Genomic_DNA"/>
</dbReference>